<organism evidence="1 2">
    <name type="scientific">Floridaenema evergladense BLCC-F167</name>
    <dbReference type="NCBI Taxonomy" id="3153639"/>
    <lineage>
        <taxon>Bacteria</taxon>
        <taxon>Bacillati</taxon>
        <taxon>Cyanobacteriota</taxon>
        <taxon>Cyanophyceae</taxon>
        <taxon>Oscillatoriophycideae</taxon>
        <taxon>Aerosakkonematales</taxon>
        <taxon>Aerosakkonemataceae</taxon>
        <taxon>Floridanema</taxon>
        <taxon>Floridanema evergladense</taxon>
    </lineage>
</organism>
<gene>
    <name evidence="1" type="ORF">ACE1CA_32670</name>
</gene>
<accession>A0ABV4WVX6</accession>
<evidence type="ECO:0000313" key="1">
    <source>
        <dbReference type="EMBL" id="MFB2839270.1"/>
    </source>
</evidence>
<name>A0ABV4WVX6_9CYAN</name>
<reference evidence="1 2" key="1">
    <citation type="submission" date="2024-09" db="EMBL/GenBank/DDBJ databases">
        <title>Floridaenema gen nov. (Aerosakkonemataceae, Aerosakkonematales ord. nov., Cyanobacteria) from benthic tropical and subtropical fresh waters, with the description of four new species.</title>
        <authorList>
            <person name="Moretto J.A."/>
            <person name="Berthold D.E."/>
            <person name="Lefler F.W."/>
            <person name="Huang I.-S."/>
            <person name="Laughinghouse H. IV."/>
        </authorList>
    </citation>
    <scope>NUCLEOTIDE SEQUENCE [LARGE SCALE GENOMIC DNA]</scope>
    <source>
        <strain evidence="1 2">BLCC-F167</strain>
    </source>
</reference>
<protein>
    <submittedName>
        <fullName evidence="1">Uncharacterized protein</fullName>
    </submittedName>
</protein>
<keyword evidence="2" id="KW-1185">Reference proteome</keyword>
<evidence type="ECO:0000313" key="2">
    <source>
        <dbReference type="Proteomes" id="UP001576780"/>
    </source>
</evidence>
<dbReference type="Proteomes" id="UP001576780">
    <property type="component" value="Unassembled WGS sequence"/>
</dbReference>
<dbReference type="EMBL" id="JBHFNT010000301">
    <property type="protein sequence ID" value="MFB2839270.1"/>
    <property type="molecule type" value="Genomic_DNA"/>
</dbReference>
<comment type="caution">
    <text evidence="1">The sequence shown here is derived from an EMBL/GenBank/DDBJ whole genome shotgun (WGS) entry which is preliminary data.</text>
</comment>
<dbReference type="RefSeq" id="WP_413281547.1">
    <property type="nucleotide sequence ID" value="NZ_JBHFNT010000301.1"/>
</dbReference>
<proteinExistence type="predicted"/>
<sequence length="78" mass="8878">MPTLAVAIKSGREKRTREFSVREAISAVLPGQRESLRYAKPLCQRIYRIGSQLYPEDCFGDDTGYFPAERVRSHCGNK</sequence>